<dbReference type="PANTHER" id="PTHR30461:SF23">
    <property type="entry name" value="DNA RECOMBINASE-RELATED"/>
    <property type="match status" value="1"/>
</dbReference>
<proteinExistence type="predicted"/>
<keyword evidence="1" id="KW-0229">DNA integration</keyword>
<gene>
    <name evidence="9" type="ordered locus">DET1552</name>
</gene>
<evidence type="ECO:0000256" key="6">
    <source>
        <dbReference type="SAM" id="Coils"/>
    </source>
</evidence>
<keyword evidence="10" id="KW-1185">Reference proteome</keyword>
<sequence length="554" mass="62335">MRCLPSLKRPKEREMKVALYARVSSEAQDVELSIAAQLRALRDYAGKNNYQITYEFIDEAESGRTAARPEFKRMIAMSKSSIPPFEAILVWKLNRFARNRADSITYKLLLQKKGIKVISINEPLDDSPTGKLMEGIIESLDEFYSANLGQDIKRGMKENALRGFYNGSQPPLGYELVKVKDGPKQRNKLAPEADTSPGVKTVRYIFALADKGKGCKEIANILNREEYITKAGKPWGRTTVHKILCNEAYTGTLVWGARPSQGLAKNEEAVRLENAWPGIIDKETFQRIQQSMVSRQPKNTHPRTVPSQYLLSGMAFCSCGAALTGHSAKSGQYAYYQCNRKFKQGNGVCNCQAIPKTKLESAVIKQIKSKVLTEENLEELVKQVNEELESTSSHHKEKLAVLDAELDDIRQRLNRLYEAIESGKLNYDDLAPRIRELRERQSKLEKSRVLAEAEMVADSDDNFNLGMVKAYANDLKQLLNESEITDCKTFLKTFVKKIETDSRNVSLKYTLPLPGTNRRREVLPIDTFGGAEGIRTPDLCDANAALSQLSYSPM</sequence>
<evidence type="ECO:0000259" key="8">
    <source>
        <dbReference type="PROSITE" id="PS51737"/>
    </source>
</evidence>
<dbReference type="InterPro" id="IPR038109">
    <property type="entry name" value="DNA_bind_recomb_sf"/>
</dbReference>
<accession>Q3Z6A0</accession>
<dbReference type="GO" id="GO:0000150">
    <property type="term" value="F:DNA strand exchange activity"/>
    <property type="evidence" value="ECO:0007669"/>
    <property type="project" value="InterPro"/>
</dbReference>
<dbReference type="Gene3D" id="3.40.50.1390">
    <property type="entry name" value="Resolvase, N-terminal catalytic domain"/>
    <property type="match status" value="1"/>
</dbReference>
<dbReference type="GO" id="GO:0003677">
    <property type="term" value="F:DNA binding"/>
    <property type="evidence" value="ECO:0007669"/>
    <property type="project" value="UniProtKB-KW"/>
</dbReference>
<dbReference type="InParanoid" id="Q3Z6A0"/>
<evidence type="ECO:0000313" key="10">
    <source>
        <dbReference type="Proteomes" id="UP000008289"/>
    </source>
</evidence>
<evidence type="ECO:0000259" key="7">
    <source>
        <dbReference type="PROSITE" id="PS51736"/>
    </source>
</evidence>
<evidence type="ECO:0000256" key="1">
    <source>
        <dbReference type="ARBA" id="ARBA00022908"/>
    </source>
</evidence>
<dbReference type="InterPro" id="IPR006119">
    <property type="entry name" value="Resolv_N"/>
</dbReference>
<dbReference type="InterPro" id="IPR025827">
    <property type="entry name" value="Zn_ribbon_recom_dom"/>
</dbReference>
<evidence type="ECO:0000256" key="3">
    <source>
        <dbReference type="ARBA" id="ARBA00023172"/>
    </source>
</evidence>
<dbReference type="SUPFAM" id="SSF53041">
    <property type="entry name" value="Resolvase-like"/>
    <property type="match status" value="1"/>
</dbReference>
<feature type="coiled-coil region" evidence="6">
    <location>
        <begin position="374"/>
        <end position="454"/>
    </location>
</feature>
<dbReference type="GO" id="GO:0015074">
    <property type="term" value="P:DNA integration"/>
    <property type="evidence" value="ECO:0007669"/>
    <property type="project" value="UniProtKB-KW"/>
</dbReference>
<feature type="domain" description="Recombinase" evidence="8">
    <location>
        <begin position="171"/>
        <end position="298"/>
    </location>
</feature>
<dbReference type="KEGG" id="det:DET1552"/>
<evidence type="ECO:0000313" key="9">
    <source>
        <dbReference type="EMBL" id="AAW40604.1"/>
    </source>
</evidence>
<dbReference type="PROSITE" id="PS51737">
    <property type="entry name" value="RECOMBINASE_DNA_BIND"/>
    <property type="match status" value="1"/>
</dbReference>
<dbReference type="Pfam" id="PF07508">
    <property type="entry name" value="Recombinase"/>
    <property type="match status" value="1"/>
</dbReference>
<dbReference type="Gene3D" id="3.90.1750.20">
    <property type="entry name" value="Putative Large Serine Recombinase, Chain B, Domain 2"/>
    <property type="match status" value="1"/>
</dbReference>
<protein>
    <submittedName>
        <fullName evidence="9">Resolvase domain protein</fullName>
    </submittedName>
</protein>
<dbReference type="SMART" id="SM00857">
    <property type="entry name" value="Resolvase"/>
    <property type="match status" value="1"/>
</dbReference>
<dbReference type="InterPro" id="IPR050639">
    <property type="entry name" value="SSR_resolvase"/>
</dbReference>
<dbReference type="PROSITE" id="PS51736">
    <property type="entry name" value="RECOMBINASES_3"/>
    <property type="match status" value="1"/>
</dbReference>
<organism evidence="9 10">
    <name type="scientific">Dehalococcoides mccartyi (strain ATCC BAA-2266 / KCTC 15142 / 195)</name>
    <name type="common">Dehalococcoides ethenogenes (strain 195)</name>
    <dbReference type="NCBI Taxonomy" id="243164"/>
    <lineage>
        <taxon>Bacteria</taxon>
        <taxon>Bacillati</taxon>
        <taxon>Chloroflexota</taxon>
        <taxon>Dehalococcoidia</taxon>
        <taxon>Dehalococcoidales</taxon>
        <taxon>Dehalococcoidaceae</taxon>
        <taxon>Dehalococcoides</taxon>
    </lineage>
</organism>
<dbReference type="AlphaFoldDB" id="Q3Z6A0"/>
<dbReference type="InterPro" id="IPR036162">
    <property type="entry name" value="Resolvase-like_N_sf"/>
</dbReference>
<feature type="domain" description="Resolvase/invertase-type recombinase catalytic" evidence="7">
    <location>
        <begin position="16"/>
        <end position="163"/>
    </location>
</feature>
<keyword evidence="2" id="KW-0238">DNA-binding</keyword>
<evidence type="ECO:0000256" key="5">
    <source>
        <dbReference type="PROSITE-ProRule" id="PRU10137"/>
    </source>
</evidence>
<dbReference type="STRING" id="243164.DET1552"/>
<keyword evidence="3" id="KW-0233">DNA recombination</keyword>
<dbReference type="InterPro" id="IPR011109">
    <property type="entry name" value="DNA_bind_recombinase_dom"/>
</dbReference>
<dbReference type="Pfam" id="PF00239">
    <property type="entry name" value="Resolvase"/>
    <property type="match status" value="1"/>
</dbReference>
<dbReference type="PROSITE" id="PS00397">
    <property type="entry name" value="RECOMBINASES_1"/>
    <property type="match status" value="1"/>
</dbReference>
<feature type="active site" description="O-(5'-phospho-DNA)-serine intermediate" evidence="4 5">
    <location>
        <position position="24"/>
    </location>
</feature>
<dbReference type="EMBL" id="CP000027">
    <property type="protein sequence ID" value="AAW40604.1"/>
    <property type="molecule type" value="Genomic_DNA"/>
</dbReference>
<dbReference type="Proteomes" id="UP000008289">
    <property type="component" value="Chromosome"/>
</dbReference>
<name>Q3Z6A0_DEHM1</name>
<evidence type="ECO:0000256" key="2">
    <source>
        <dbReference type="ARBA" id="ARBA00023125"/>
    </source>
</evidence>
<dbReference type="HOGENOM" id="CLU_010686_18_11_0"/>
<dbReference type="Pfam" id="PF13408">
    <property type="entry name" value="Zn_ribbon_recom"/>
    <property type="match status" value="1"/>
</dbReference>
<dbReference type="PANTHER" id="PTHR30461">
    <property type="entry name" value="DNA-INVERTASE FROM LAMBDOID PROPHAGE"/>
    <property type="match status" value="1"/>
</dbReference>
<dbReference type="AntiFam" id="ANF00012">
    <property type="entry name" value="tRNA translation"/>
</dbReference>
<evidence type="ECO:0000256" key="4">
    <source>
        <dbReference type="PIRSR" id="PIRSR606118-50"/>
    </source>
</evidence>
<reference evidence="9 10" key="1">
    <citation type="journal article" date="2005" name="Science">
        <title>Genome sequence of the PCE-dechlorinating bacterium Dehalococcoides ethenogenes.</title>
        <authorList>
            <person name="Seshadri R."/>
            <person name="Adrian L."/>
            <person name="Fouts D.E."/>
            <person name="Eisen J.A."/>
            <person name="Phillippy A.M."/>
            <person name="Methe B.A."/>
            <person name="Ward N.L."/>
            <person name="Nelson W.C."/>
            <person name="Deboy R.T."/>
            <person name="Khouri H.M."/>
            <person name="Kolonay J.F."/>
            <person name="Dodson R.J."/>
            <person name="Daugherty S.C."/>
            <person name="Brinkac L.M."/>
            <person name="Sullivan S.A."/>
            <person name="Madupu R."/>
            <person name="Nelson K.E."/>
            <person name="Kang K.H."/>
            <person name="Impraim M."/>
            <person name="Tran K."/>
            <person name="Robinson J.M."/>
            <person name="Forberger H.A."/>
            <person name="Fraser C.M."/>
            <person name="Zinder S.H."/>
            <person name="Heidelberg J.F."/>
        </authorList>
    </citation>
    <scope>NUCLEOTIDE SEQUENCE [LARGE SCALE GENOMIC DNA]</scope>
    <source>
        <strain evidence="10">ATCC BAA-2266 / KCTC 15142 / 195</strain>
    </source>
</reference>
<dbReference type="CDD" id="cd00338">
    <property type="entry name" value="Ser_Recombinase"/>
    <property type="match status" value="1"/>
</dbReference>
<dbReference type="eggNOG" id="COG1961">
    <property type="taxonomic scope" value="Bacteria"/>
</dbReference>
<dbReference type="InterPro" id="IPR006118">
    <property type="entry name" value="Recombinase_CS"/>
</dbReference>
<keyword evidence="6" id="KW-0175">Coiled coil</keyword>